<dbReference type="EMBL" id="FOUU01000009">
    <property type="protein sequence ID" value="SFM98950.1"/>
    <property type="molecule type" value="Genomic_DNA"/>
</dbReference>
<dbReference type="FunFam" id="3.60.20.10:FF:000006">
    <property type="entry name" value="Glutamine--fructose-6-phosphate aminotransferase [isomerizing]"/>
    <property type="match status" value="1"/>
</dbReference>
<dbReference type="Pfam" id="PF01380">
    <property type="entry name" value="SIS"/>
    <property type="match status" value="2"/>
</dbReference>
<comment type="subunit">
    <text evidence="10">Homodimer.</text>
</comment>
<dbReference type="Proteomes" id="UP000199611">
    <property type="component" value="Unassembled WGS sequence"/>
</dbReference>
<evidence type="ECO:0000256" key="7">
    <source>
        <dbReference type="ARBA" id="ARBA00022679"/>
    </source>
</evidence>
<dbReference type="PANTHER" id="PTHR10937:SF0">
    <property type="entry name" value="GLUTAMINE--FRUCTOSE-6-PHOSPHATE TRANSAMINASE (ISOMERIZING)"/>
    <property type="match status" value="1"/>
</dbReference>
<dbReference type="PROSITE" id="PS51278">
    <property type="entry name" value="GATASE_TYPE_2"/>
    <property type="match status" value="1"/>
</dbReference>
<feature type="active site" description="Nucleophile; for GATase activity" evidence="10">
    <location>
        <position position="2"/>
    </location>
</feature>
<dbReference type="CDD" id="cd05009">
    <property type="entry name" value="SIS_GlmS_GlmD_2"/>
    <property type="match status" value="1"/>
</dbReference>
<dbReference type="InterPro" id="IPR046348">
    <property type="entry name" value="SIS_dom_sf"/>
</dbReference>
<evidence type="ECO:0000256" key="8">
    <source>
        <dbReference type="ARBA" id="ARBA00022737"/>
    </source>
</evidence>
<evidence type="ECO:0000256" key="10">
    <source>
        <dbReference type="HAMAP-Rule" id="MF_00164"/>
    </source>
</evidence>
<protein>
    <recommendedName>
        <fullName evidence="4 10">Glutamine--fructose-6-phosphate aminotransferase [isomerizing]</fullName>
        <ecNumber evidence="3 10">2.6.1.16</ecNumber>
    </recommendedName>
    <alternativeName>
        <fullName evidence="10">D-fructose-6-phosphate amidotransferase</fullName>
    </alternativeName>
    <alternativeName>
        <fullName evidence="10">GFAT</fullName>
    </alternativeName>
    <alternativeName>
        <fullName evidence="10">Glucosamine-6-phosphate synthase</fullName>
    </alternativeName>
    <alternativeName>
        <fullName evidence="10">Hexosephosphate aminotransferase</fullName>
    </alternativeName>
    <alternativeName>
        <fullName evidence="10">L-glutamine--D-fructose-6-phosphate amidotransferase</fullName>
    </alternativeName>
</protein>
<evidence type="ECO:0000313" key="13">
    <source>
        <dbReference type="EMBL" id="SFM98950.1"/>
    </source>
</evidence>
<evidence type="ECO:0000256" key="1">
    <source>
        <dbReference type="ARBA" id="ARBA00001031"/>
    </source>
</evidence>
<feature type="active site" description="For Fru-6P isomerization activity" evidence="10">
    <location>
        <position position="609"/>
    </location>
</feature>
<dbReference type="CDD" id="cd05008">
    <property type="entry name" value="SIS_GlmS_GlmD_1"/>
    <property type="match status" value="1"/>
</dbReference>
<reference evidence="14" key="1">
    <citation type="submission" date="2016-10" db="EMBL/GenBank/DDBJ databases">
        <authorList>
            <person name="Varghese N."/>
            <person name="Submissions S."/>
        </authorList>
    </citation>
    <scope>NUCLEOTIDE SEQUENCE [LARGE SCALE GENOMIC DNA]</scope>
    <source>
        <strain evidence="14">DSM 9990</strain>
    </source>
</reference>
<evidence type="ECO:0000256" key="6">
    <source>
        <dbReference type="ARBA" id="ARBA00022576"/>
    </source>
</evidence>
<comment type="function">
    <text evidence="10">Catalyzes the first step in hexosamine metabolism, converting fructose-6P into glucosamine-6P using glutamine as a nitrogen source.</text>
</comment>
<evidence type="ECO:0000259" key="11">
    <source>
        <dbReference type="PROSITE" id="PS51278"/>
    </source>
</evidence>
<feature type="domain" description="SIS" evidence="12">
    <location>
        <begin position="460"/>
        <end position="604"/>
    </location>
</feature>
<keyword evidence="8" id="KW-0677">Repeat</keyword>
<feature type="initiator methionine" description="Removed" evidence="10">
    <location>
        <position position="1"/>
    </location>
</feature>
<dbReference type="InterPro" id="IPR029055">
    <property type="entry name" value="Ntn_hydrolases_N"/>
</dbReference>
<gene>
    <name evidence="10" type="primary">glmS</name>
    <name evidence="13" type="ORF">SAMN05660836_02210</name>
</gene>
<evidence type="ECO:0000256" key="5">
    <source>
        <dbReference type="ARBA" id="ARBA00022490"/>
    </source>
</evidence>
<dbReference type="SUPFAM" id="SSF53697">
    <property type="entry name" value="SIS domain"/>
    <property type="match status" value="1"/>
</dbReference>
<dbReference type="FunFam" id="3.40.50.10490:FF:000002">
    <property type="entry name" value="Glutamine--fructose-6-phosphate aminotransferase [isomerizing]"/>
    <property type="match status" value="1"/>
</dbReference>
<keyword evidence="9" id="KW-0315">Glutamine amidotransferase</keyword>
<dbReference type="PANTHER" id="PTHR10937">
    <property type="entry name" value="GLUCOSAMINE--FRUCTOSE-6-PHOSPHATE AMINOTRANSFERASE, ISOMERIZING"/>
    <property type="match status" value="1"/>
</dbReference>
<dbReference type="RefSeq" id="WP_093395810.1">
    <property type="nucleotide sequence ID" value="NZ_FOUU01000009.1"/>
</dbReference>
<dbReference type="GO" id="GO:0046349">
    <property type="term" value="P:amino sugar biosynthetic process"/>
    <property type="evidence" value="ECO:0007669"/>
    <property type="project" value="UniProtKB-ARBA"/>
</dbReference>
<dbReference type="Pfam" id="PF13522">
    <property type="entry name" value="GATase_6"/>
    <property type="match status" value="1"/>
</dbReference>
<keyword evidence="5 10" id="KW-0963">Cytoplasm</keyword>
<dbReference type="InterPro" id="IPR005855">
    <property type="entry name" value="GFAT"/>
</dbReference>
<keyword evidence="14" id="KW-1185">Reference proteome</keyword>
<dbReference type="HAMAP" id="MF_00164">
    <property type="entry name" value="GlmS"/>
    <property type="match status" value="1"/>
</dbReference>
<dbReference type="SUPFAM" id="SSF56235">
    <property type="entry name" value="N-terminal nucleophile aminohydrolases (Ntn hydrolases)"/>
    <property type="match status" value="1"/>
</dbReference>
<dbReference type="STRING" id="39841.SAMN05660836_02210"/>
<dbReference type="FunFam" id="3.40.50.10490:FF:000001">
    <property type="entry name" value="Glutamine--fructose-6-phosphate aminotransferase [isomerizing]"/>
    <property type="match status" value="1"/>
</dbReference>
<feature type="domain" description="Glutamine amidotransferase type-2" evidence="11">
    <location>
        <begin position="2"/>
        <end position="219"/>
    </location>
</feature>
<dbReference type="InterPro" id="IPR001347">
    <property type="entry name" value="SIS_dom"/>
</dbReference>
<dbReference type="GO" id="GO:0097367">
    <property type="term" value="F:carbohydrate derivative binding"/>
    <property type="evidence" value="ECO:0007669"/>
    <property type="project" value="InterPro"/>
</dbReference>
<dbReference type="NCBIfam" id="TIGR01135">
    <property type="entry name" value="glmS"/>
    <property type="match status" value="1"/>
</dbReference>
<dbReference type="GO" id="GO:0005829">
    <property type="term" value="C:cytosol"/>
    <property type="evidence" value="ECO:0007669"/>
    <property type="project" value="TreeGrafter"/>
</dbReference>
<dbReference type="Gene3D" id="3.60.20.10">
    <property type="entry name" value="Glutamine Phosphoribosylpyrophosphate, subunit 1, domain 1"/>
    <property type="match status" value="1"/>
</dbReference>
<evidence type="ECO:0000256" key="4">
    <source>
        <dbReference type="ARBA" id="ARBA00016090"/>
    </source>
</evidence>
<dbReference type="NCBIfam" id="NF001484">
    <property type="entry name" value="PRK00331.1"/>
    <property type="match status" value="1"/>
</dbReference>
<comment type="subcellular location">
    <subcellularLocation>
        <location evidence="2 10">Cytoplasm</location>
    </subcellularLocation>
</comment>
<keyword evidence="7 10" id="KW-0808">Transferase</keyword>
<dbReference type="EC" id="2.6.1.16" evidence="3 10"/>
<feature type="domain" description="SIS" evidence="12">
    <location>
        <begin position="288"/>
        <end position="429"/>
    </location>
</feature>
<evidence type="ECO:0000256" key="9">
    <source>
        <dbReference type="ARBA" id="ARBA00022962"/>
    </source>
</evidence>
<dbReference type="GO" id="GO:0005975">
    <property type="term" value="P:carbohydrate metabolic process"/>
    <property type="evidence" value="ECO:0007669"/>
    <property type="project" value="UniProtKB-UniRule"/>
</dbReference>
<dbReference type="InterPro" id="IPR035466">
    <property type="entry name" value="GlmS/AgaS_SIS"/>
</dbReference>
<evidence type="ECO:0000259" key="12">
    <source>
        <dbReference type="PROSITE" id="PS51464"/>
    </source>
</evidence>
<evidence type="ECO:0000313" key="14">
    <source>
        <dbReference type="Proteomes" id="UP000199611"/>
    </source>
</evidence>
<evidence type="ECO:0000256" key="2">
    <source>
        <dbReference type="ARBA" id="ARBA00004496"/>
    </source>
</evidence>
<dbReference type="OrthoDB" id="9761808at2"/>
<dbReference type="Gene3D" id="3.40.50.10490">
    <property type="entry name" value="Glucose-6-phosphate isomerase like protein, domain 1"/>
    <property type="match status" value="2"/>
</dbReference>
<dbReference type="GO" id="GO:0006487">
    <property type="term" value="P:protein N-linked glycosylation"/>
    <property type="evidence" value="ECO:0007669"/>
    <property type="project" value="TreeGrafter"/>
</dbReference>
<dbReference type="InterPro" id="IPR017932">
    <property type="entry name" value="GATase_2_dom"/>
</dbReference>
<dbReference type="GO" id="GO:0004360">
    <property type="term" value="F:glutamine-fructose-6-phosphate transaminase (isomerizing) activity"/>
    <property type="evidence" value="ECO:0007669"/>
    <property type="project" value="UniProtKB-UniRule"/>
</dbReference>
<dbReference type="GO" id="GO:0006047">
    <property type="term" value="P:UDP-N-acetylglucosamine metabolic process"/>
    <property type="evidence" value="ECO:0007669"/>
    <property type="project" value="TreeGrafter"/>
</dbReference>
<dbReference type="GO" id="GO:0006002">
    <property type="term" value="P:fructose 6-phosphate metabolic process"/>
    <property type="evidence" value="ECO:0007669"/>
    <property type="project" value="TreeGrafter"/>
</dbReference>
<dbReference type="InterPro" id="IPR047084">
    <property type="entry name" value="GFAT_N"/>
</dbReference>
<dbReference type="CDD" id="cd00714">
    <property type="entry name" value="GFAT"/>
    <property type="match status" value="1"/>
</dbReference>
<proteinExistence type="inferred from homology"/>
<organism evidence="13 14">
    <name type="scientific">Thermodesulforhabdus norvegica</name>
    <dbReference type="NCBI Taxonomy" id="39841"/>
    <lineage>
        <taxon>Bacteria</taxon>
        <taxon>Pseudomonadati</taxon>
        <taxon>Thermodesulfobacteriota</taxon>
        <taxon>Syntrophobacteria</taxon>
        <taxon>Syntrophobacterales</taxon>
        <taxon>Thermodesulforhabdaceae</taxon>
        <taxon>Thermodesulforhabdus</taxon>
    </lineage>
</organism>
<name>A0A1I4VCX2_9BACT</name>
<dbReference type="PROSITE" id="PS51464">
    <property type="entry name" value="SIS"/>
    <property type="match status" value="2"/>
</dbReference>
<sequence length="614" mass="67661">MCGIIGYVGTREVVPILLEGLRRLEYRGYDSAGIAVWNPWNKTTIRVRSEGKIENLVSKVEQVEIRGSVGIGHTRWATHGAPSELNAHPHKAGPFTVVHNGIIENAFDLRKKLEDQGCIFESDTDTEVLVHLANLFWKQGASPGEAIRMCLENIRGTYAVVFLCDVMPDVLFAARKESPLVIGSSEDGTYVASDVPALLPFTNRVVYLEEGDFAVIRRNGFEITDRDGAPVARPLETVDWNPVLAEKGNYRHFMQKEIFEQPRAVSDTIKPYMNFETGKVVLPYATFLEEVFKDVSRIVFTACGTSYHAALVGKYMFESMLRIPCNVELASEFRYRDPILDGKTLVVGISQSGETADTKGAISLARDAGCPTCSIVNVVGSSLARMTDAVIYTHAGPEIGVASTKAFTAQLAALALMVLYASCVRNAGETDLHLRFKEDLLRMPGLMEEILGSHEILQDWAMDIHHALSALYLGRHVLFPIALEGALKLKEISYIHAEGYAAGEMKHGPIALVDENLPVVCLMQHGVIGEKIRSNLQEVEARGGRVFLVADELAAQEAGLESKLSYIFKVPICHDLLSPLLFVLPMQLLAYYVAVERGTDVDQPRNLAKSVTVE</sequence>
<keyword evidence="6 10" id="KW-0032">Aminotransferase</keyword>
<dbReference type="InterPro" id="IPR035490">
    <property type="entry name" value="GlmS/FrlB_SIS"/>
</dbReference>
<evidence type="ECO:0000256" key="3">
    <source>
        <dbReference type="ARBA" id="ARBA00012916"/>
    </source>
</evidence>
<comment type="catalytic activity">
    <reaction evidence="1 10">
        <text>D-fructose 6-phosphate + L-glutamine = D-glucosamine 6-phosphate + L-glutamate</text>
        <dbReference type="Rhea" id="RHEA:13237"/>
        <dbReference type="ChEBI" id="CHEBI:29985"/>
        <dbReference type="ChEBI" id="CHEBI:58359"/>
        <dbReference type="ChEBI" id="CHEBI:58725"/>
        <dbReference type="ChEBI" id="CHEBI:61527"/>
        <dbReference type="EC" id="2.6.1.16"/>
    </reaction>
</comment>
<dbReference type="AlphaFoldDB" id="A0A1I4VCX2"/>
<accession>A0A1I4VCX2</accession>